<dbReference type="InterPro" id="IPR006439">
    <property type="entry name" value="HAD-SF_hydro_IA"/>
</dbReference>
<dbReference type="NCBIfam" id="TIGR01493">
    <property type="entry name" value="HAD-SF-IA-v2"/>
    <property type="match status" value="1"/>
</dbReference>
<dbReference type="InterPro" id="IPR023198">
    <property type="entry name" value="PGP-like_dom2"/>
</dbReference>
<dbReference type="NCBIfam" id="TIGR01428">
    <property type="entry name" value="HAD_type_II"/>
    <property type="match status" value="1"/>
</dbReference>
<dbReference type="EMBL" id="KV419413">
    <property type="protein sequence ID" value="KZS91884.1"/>
    <property type="molecule type" value="Genomic_DNA"/>
</dbReference>
<dbReference type="PANTHER" id="PTHR43316">
    <property type="entry name" value="HYDROLASE, HALOACID DELAHOGENASE-RELATED"/>
    <property type="match status" value="1"/>
</dbReference>
<dbReference type="GO" id="GO:0016791">
    <property type="term" value="F:phosphatase activity"/>
    <property type="evidence" value="ECO:0007669"/>
    <property type="project" value="UniProtKB-ARBA"/>
</dbReference>
<proteinExistence type="inferred from homology"/>
<name>A0A164SX56_9AGAM</name>
<dbReference type="InterPro" id="IPR006328">
    <property type="entry name" value="2-HAD"/>
</dbReference>
<dbReference type="GO" id="GO:0019120">
    <property type="term" value="F:hydrolase activity, acting on acid halide bonds, in C-halide compounds"/>
    <property type="evidence" value="ECO:0007669"/>
    <property type="project" value="InterPro"/>
</dbReference>
<dbReference type="Gene3D" id="1.10.150.240">
    <property type="entry name" value="Putative phosphatase, domain 2"/>
    <property type="match status" value="1"/>
</dbReference>
<dbReference type="Proteomes" id="UP000076722">
    <property type="component" value="Unassembled WGS sequence"/>
</dbReference>
<dbReference type="Gene3D" id="3.40.50.1000">
    <property type="entry name" value="HAD superfamily/HAD-like"/>
    <property type="match status" value="1"/>
</dbReference>
<dbReference type="Pfam" id="PF00702">
    <property type="entry name" value="Hydrolase"/>
    <property type="match status" value="1"/>
</dbReference>
<accession>A0A164SX56</accession>
<organism evidence="3 4">
    <name type="scientific">Sistotremastrum niveocremeum HHB9708</name>
    <dbReference type="NCBI Taxonomy" id="1314777"/>
    <lineage>
        <taxon>Eukaryota</taxon>
        <taxon>Fungi</taxon>
        <taxon>Dikarya</taxon>
        <taxon>Basidiomycota</taxon>
        <taxon>Agaricomycotina</taxon>
        <taxon>Agaricomycetes</taxon>
        <taxon>Sistotremastrales</taxon>
        <taxon>Sistotremastraceae</taxon>
        <taxon>Sertulicium</taxon>
        <taxon>Sertulicium niveocremeum</taxon>
    </lineage>
</organism>
<evidence type="ECO:0000256" key="1">
    <source>
        <dbReference type="ARBA" id="ARBA00008106"/>
    </source>
</evidence>
<dbReference type="PANTHER" id="PTHR43316:SF3">
    <property type="entry name" value="HALOACID DEHALOGENASE, TYPE II (AFU_ORTHOLOGUE AFUA_2G07750)-RELATED"/>
    <property type="match status" value="1"/>
</dbReference>
<sequence>MSSAGPLEGVEALLFDVFGTVVNWEHSITRELQAKSKGVDIDWNAFAKEWRKGYMITTRSVAAGGEGPSNVDVMHREILDRLLTETKWSAISNIWNEDEKKDLVLAWHRLSGWPDTTEGLYALKKQLLICTLSNGNVRLLADMAKNADLPWDVIFSGELLGSYKPPRNPKTYLGAAYHLTLPPNKVAMVAAHYLDLKAAASFGLKTVYVRRPTEDTVEERTGTKTKKEGGDVDVVVDSFTELAEVLPKARSLA</sequence>
<protein>
    <submittedName>
        <fullName evidence="3">Haloacid dehalogenase</fullName>
    </submittedName>
</protein>
<keyword evidence="2" id="KW-0378">Hydrolase</keyword>
<dbReference type="OrthoDB" id="2363873at2759"/>
<comment type="similarity">
    <text evidence="1">Belongs to the HAD-like hydrolase superfamily. S-2-haloalkanoic acid dehalogenase family.</text>
</comment>
<dbReference type="PRINTS" id="PR00413">
    <property type="entry name" value="HADHALOGNASE"/>
</dbReference>
<evidence type="ECO:0000313" key="3">
    <source>
        <dbReference type="EMBL" id="KZS91884.1"/>
    </source>
</evidence>
<evidence type="ECO:0000313" key="4">
    <source>
        <dbReference type="Proteomes" id="UP000076722"/>
    </source>
</evidence>
<keyword evidence="4" id="KW-1185">Reference proteome</keyword>
<dbReference type="STRING" id="1314777.A0A164SX56"/>
<reference evidence="3 4" key="1">
    <citation type="journal article" date="2016" name="Mol. Biol. Evol.">
        <title>Comparative Genomics of Early-Diverging Mushroom-Forming Fungi Provides Insights into the Origins of Lignocellulose Decay Capabilities.</title>
        <authorList>
            <person name="Nagy L.G."/>
            <person name="Riley R."/>
            <person name="Tritt A."/>
            <person name="Adam C."/>
            <person name="Daum C."/>
            <person name="Floudas D."/>
            <person name="Sun H."/>
            <person name="Yadav J.S."/>
            <person name="Pangilinan J."/>
            <person name="Larsson K.H."/>
            <person name="Matsuura K."/>
            <person name="Barry K."/>
            <person name="Labutti K."/>
            <person name="Kuo R."/>
            <person name="Ohm R.A."/>
            <person name="Bhattacharya S.S."/>
            <person name="Shirouzu T."/>
            <person name="Yoshinaga Y."/>
            <person name="Martin F.M."/>
            <person name="Grigoriev I.V."/>
            <person name="Hibbett D.S."/>
        </authorList>
    </citation>
    <scope>NUCLEOTIDE SEQUENCE [LARGE SCALE GENOMIC DNA]</scope>
    <source>
        <strain evidence="3 4">HHB9708</strain>
    </source>
</reference>
<dbReference type="AlphaFoldDB" id="A0A164SX56"/>
<dbReference type="InterPro" id="IPR036412">
    <property type="entry name" value="HAD-like_sf"/>
</dbReference>
<dbReference type="InterPro" id="IPR051540">
    <property type="entry name" value="S-2-haloacid_dehalogenase"/>
</dbReference>
<evidence type="ECO:0000256" key="2">
    <source>
        <dbReference type="ARBA" id="ARBA00022801"/>
    </source>
</evidence>
<gene>
    <name evidence="3" type="ORF">SISNIDRAFT_496452</name>
</gene>
<dbReference type="SUPFAM" id="SSF56784">
    <property type="entry name" value="HAD-like"/>
    <property type="match status" value="1"/>
</dbReference>
<dbReference type="InterPro" id="IPR023214">
    <property type="entry name" value="HAD_sf"/>
</dbReference>